<dbReference type="Pfam" id="PF03435">
    <property type="entry name" value="Sacchrp_dh_NADP"/>
    <property type="match status" value="1"/>
</dbReference>
<keyword evidence="2" id="KW-0812">Transmembrane</keyword>
<dbReference type="Gene3D" id="3.40.50.720">
    <property type="entry name" value="NAD(P)-binding Rossmann-like Domain"/>
    <property type="match status" value="1"/>
</dbReference>
<dbReference type="EMBL" id="JAFNEN010000199">
    <property type="protein sequence ID" value="KAG8189959.1"/>
    <property type="molecule type" value="Genomic_DNA"/>
</dbReference>
<dbReference type="InterPro" id="IPR005097">
    <property type="entry name" value="Sacchrp_dh_NADP-bd"/>
</dbReference>
<dbReference type="AlphaFoldDB" id="A0AAV6V084"/>
<proteinExistence type="inferred from homology"/>
<keyword evidence="5" id="KW-1185">Reference proteome</keyword>
<dbReference type="Proteomes" id="UP000827092">
    <property type="component" value="Unassembled WGS sequence"/>
</dbReference>
<reference evidence="4 5" key="1">
    <citation type="journal article" date="2022" name="Nat. Ecol. Evol.">
        <title>A masculinizing supergene underlies an exaggerated male reproductive morph in a spider.</title>
        <authorList>
            <person name="Hendrickx F."/>
            <person name="De Corte Z."/>
            <person name="Sonet G."/>
            <person name="Van Belleghem S.M."/>
            <person name="Kostlbacher S."/>
            <person name="Vangestel C."/>
        </authorList>
    </citation>
    <scope>NUCLEOTIDE SEQUENCE [LARGE SCALE GENOMIC DNA]</scope>
    <source>
        <strain evidence="4">W744_W776</strain>
    </source>
</reference>
<dbReference type="GO" id="GO:0005739">
    <property type="term" value="C:mitochondrion"/>
    <property type="evidence" value="ECO:0007669"/>
    <property type="project" value="TreeGrafter"/>
</dbReference>
<dbReference type="PANTHER" id="PTHR12286">
    <property type="entry name" value="SACCHAROPINE DEHYDROGENASE-LIKE OXIDOREDUCTASE"/>
    <property type="match status" value="1"/>
</dbReference>
<accession>A0AAV6V084</accession>
<dbReference type="GO" id="GO:0009247">
    <property type="term" value="P:glycolipid biosynthetic process"/>
    <property type="evidence" value="ECO:0007669"/>
    <property type="project" value="TreeGrafter"/>
</dbReference>
<dbReference type="InterPro" id="IPR036291">
    <property type="entry name" value="NAD(P)-bd_dom_sf"/>
</dbReference>
<name>A0AAV6V084_9ARAC</name>
<keyword evidence="2" id="KW-1133">Transmembrane helix</keyword>
<organism evidence="4 5">
    <name type="scientific">Oedothorax gibbosus</name>
    <dbReference type="NCBI Taxonomy" id="931172"/>
    <lineage>
        <taxon>Eukaryota</taxon>
        <taxon>Metazoa</taxon>
        <taxon>Ecdysozoa</taxon>
        <taxon>Arthropoda</taxon>
        <taxon>Chelicerata</taxon>
        <taxon>Arachnida</taxon>
        <taxon>Araneae</taxon>
        <taxon>Araneomorphae</taxon>
        <taxon>Entelegynae</taxon>
        <taxon>Araneoidea</taxon>
        <taxon>Linyphiidae</taxon>
        <taxon>Erigoninae</taxon>
        <taxon>Oedothorax</taxon>
    </lineage>
</organism>
<comment type="similarity">
    <text evidence="1">Belongs to the saccharopine dehydrogenase family.</text>
</comment>
<dbReference type="PANTHER" id="PTHR12286:SF5">
    <property type="entry name" value="SACCHAROPINE DEHYDROGENASE-LIKE OXIDOREDUCTASE"/>
    <property type="match status" value="1"/>
</dbReference>
<feature type="domain" description="Saccharopine dehydrogenase NADP binding" evidence="3">
    <location>
        <begin position="10"/>
        <end position="141"/>
    </location>
</feature>
<evidence type="ECO:0000256" key="2">
    <source>
        <dbReference type="SAM" id="Phobius"/>
    </source>
</evidence>
<evidence type="ECO:0000313" key="4">
    <source>
        <dbReference type="EMBL" id="KAG8189959.1"/>
    </source>
</evidence>
<feature type="transmembrane region" description="Helical" evidence="2">
    <location>
        <begin position="276"/>
        <end position="299"/>
    </location>
</feature>
<evidence type="ECO:0000259" key="3">
    <source>
        <dbReference type="Pfam" id="PF03435"/>
    </source>
</evidence>
<keyword evidence="2" id="KW-0472">Membrane</keyword>
<sequence>MSQDKRKYDVVVFGASGVTGKYVIEELALFYKDINWCIAGRNRDKLQDSLKEIGDCINKNLNSIDILEADVGNEDSIAAMCKSTKLLLNCVGPYRFSGEKIAEQCVKHKTHCIDVSGEPQFLETVHLKYFEEAQKQGVYIVGSCGFDSIPCDVGVEEIRKRFKGDLNYIETYLSVNQPPESTVNFGTWQSAIHGLAHAKELKPLRKALKNKVFNKNAPKPEYPLKAKGYLFHSSIAGGWCIPFLGSDKSVITRTQMHNFQFKNERPVQVQTYMKPYSFFTAIATLIMGSIFMLMVKFALGRDLLEKFPEVFSLGMFSRNPSSKEKPGEGSFKVIFNGKGWTEKLEDPTDRHQQPPNANIKAVLYGPDPGYISTAVCFVASAFIILNEEDKLPFNGGVFTPGAAFSNTSLMKKLEERGMKLTVEI</sequence>
<comment type="caution">
    <text evidence="4">The sequence shown here is derived from an EMBL/GenBank/DDBJ whole genome shotgun (WGS) entry which is preliminary data.</text>
</comment>
<gene>
    <name evidence="4" type="ORF">JTE90_009098</name>
</gene>
<evidence type="ECO:0000313" key="5">
    <source>
        <dbReference type="Proteomes" id="UP000827092"/>
    </source>
</evidence>
<dbReference type="GO" id="GO:0005811">
    <property type="term" value="C:lipid droplet"/>
    <property type="evidence" value="ECO:0007669"/>
    <property type="project" value="TreeGrafter"/>
</dbReference>
<dbReference type="SUPFAM" id="SSF51735">
    <property type="entry name" value="NAD(P)-binding Rossmann-fold domains"/>
    <property type="match status" value="1"/>
</dbReference>
<dbReference type="InterPro" id="IPR051276">
    <property type="entry name" value="Saccharopine_DH-like_oxidrdct"/>
</dbReference>
<evidence type="ECO:0000256" key="1">
    <source>
        <dbReference type="ARBA" id="ARBA00038048"/>
    </source>
</evidence>
<dbReference type="GO" id="GO:0005886">
    <property type="term" value="C:plasma membrane"/>
    <property type="evidence" value="ECO:0007669"/>
    <property type="project" value="TreeGrafter"/>
</dbReference>
<dbReference type="FunFam" id="3.40.50.720:FF:000178">
    <property type="entry name" value="Saccharopine dehydrogenase-like oxidoreductase"/>
    <property type="match status" value="1"/>
</dbReference>
<protein>
    <recommendedName>
        <fullName evidence="3">Saccharopine dehydrogenase NADP binding domain-containing protein</fullName>
    </recommendedName>
</protein>